<evidence type="ECO:0000313" key="3">
    <source>
        <dbReference type="Proteomes" id="UP000001933"/>
    </source>
</evidence>
<reference evidence="2 3" key="1">
    <citation type="journal article" date="2007" name="Proc. Natl. Acad. Sci. U.S.A.">
        <title>The genome of Syntrophus aciditrophicus: life at the thermodynamic limit of microbial growth.</title>
        <authorList>
            <person name="McInerney M.J."/>
            <person name="Rohlin L."/>
            <person name="Mouttaki H."/>
            <person name="Kim U."/>
            <person name="Krupp R.S."/>
            <person name="Rios-Hernandez L."/>
            <person name="Sieber J."/>
            <person name="Struchtemeyer C.G."/>
            <person name="Bhattacharyya A."/>
            <person name="Campbell J.W."/>
            <person name="Gunsalus R.P."/>
        </authorList>
    </citation>
    <scope>NUCLEOTIDE SEQUENCE [LARGE SCALE GENOMIC DNA]</scope>
    <source>
        <strain evidence="2 3">SB</strain>
    </source>
</reference>
<dbReference type="Proteomes" id="UP000001933">
    <property type="component" value="Chromosome"/>
</dbReference>
<dbReference type="EMBL" id="CP000252">
    <property type="protein sequence ID" value="ABC77224.1"/>
    <property type="molecule type" value="Genomic_DNA"/>
</dbReference>
<accession>Q2LT15</accession>
<dbReference type="HOGENOM" id="CLU_2208719_0_0_7"/>
<evidence type="ECO:0000313" key="2">
    <source>
        <dbReference type="EMBL" id="ABC77224.1"/>
    </source>
</evidence>
<sequence>MVRPIDVQQVILQTSAIEKVQQVQQKQFGVQQEYIGIQLKEEKSLAEEKVQDASETEKSEIRDRENDKKRQSTKHGMRRSEKPDGERREVEENSGANAMGRFIDIKV</sequence>
<dbReference type="RefSeq" id="WP_011417254.1">
    <property type="nucleotide sequence ID" value="NC_007759.1"/>
</dbReference>
<feature type="compositionally biased region" description="Basic and acidic residues" evidence="1">
    <location>
        <begin position="45"/>
        <end position="70"/>
    </location>
</feature>
<evidence type="ECO:0000256" key="1">
    <source>
        <dbReference type="SAM" id="MobiDB-lite"/>
    </source>
</evidence>
<organism evidence="2 3">
    <name type="scientific">Syntrophus aciditrophicus (strain SB)</name>
    <dbReference type="NCBI Taxonomy" id="56780"/>
    <lineage>
        <taxon>Bacteria</taxon>
        <taxon>Pseudomonadati</taxon>
        <taxon>Thermodesulfobacteriota</taxon>
        <taxon>Syntrophia</taxon>
        <taxon>Syntrophales</taxon>
        <taxon>Syntrophaceae</taxon>
        <taxon>Syntrophus</taxon>
    </lineage>
</organism>
<dbReference type="STRING" id="56780.SYN_02824"/>
<feature type="region of interest" description="Disordered" evidence="1">
    <location>
        <begin position="45"/>
        <end position="107"/>
    </location>
</feature>
<keyword evidence="3" id="KW-1185">Reference proteome</keyword>
<dbReference type="InParanoid" id="Q2LT15"/>
<dbReference type="KEGG" id="sat:SYN_02824"/>
<dbReference type="AlphaFoldDB" id="Q2LT15"/>
<proteinExistence type="predicted"/>
<protein>
    <submittedName>
        <fullName evidence="2">Hypothetical cytosolic protein</fullName>
    </submittedName>
</protein>
<feature type="compositionally biased region" description="Basic and acidic residues" evidence="1">
    <location>
        <begin position="78"/>
        <end position="91"/>
    </location>
</feature>
<gene>
    <name evidence="2" type="ORF">SYN_02824</name>
</gene>
<name>Q2LT15_SYNAS</name>